<dbReference type="InterPro" id="IPR011009">
    <property type="entry name" value="Kinase-like_dom_sf"/>
</dbReference>
<gene>
    <name evidence="2" type="ORF">BDU57DRAFT_193553</name>
</gene>
<evidence type="ECO:0000313" key="3">
    <source>
        <dbReference type="Proteomes" id="UP000800096"/>
    </source>
</evidence>
<name>A0A6A5QUP0_AMPQU</name>
<evidence type="ECO:0000256" key="1">
    <source>
        <dbReference type="SAM" id="MobiDB-lite"/>
    </source>
</evidence>
<dbReference type="SUPFAM" id="SSF56112">
    <property type="entry name" value="Protein kinase-like (PK-like)"/>
    <property type="match status" value="1"/>
</dbReference>
<accession>A0A6A5QUP0</accession>
<dbReference type="EMBL" id="ML979134">
    <property type="protein sequence ID" value="KAF1918276.1"/>
    <property type="molecule type" value="Genomic_DNA"/>
</dbReference>
<reference evidence="2" key="1">
    <citation type="journal article" date="2020" name="Stud. Mycol.">
        <title>101 Dothideomycetes genomes: a test case for predicting lifestyles and emergence of pathogens.</title>
        <authorList>
            <person name="Haridas S."/>
            <person name="Albert R."/>
            <person name="Binder M."/>
            <person name="Bloem J."/>
            <person name="Labutti K."/>
            <person name="Salamov A."/>
            <person name="Andreopoulos B."/>
            <person name="Baker S."/>
            <person name="Barry K."/>
            <person name="Bills G."/>
            <person name="Bluhm B."/>
            <person name="Cannon C."/>
            <person name="Castanera R."/>
            <person name="Culley D."/>
            <person name="Daum C."/>
            <person name="Ezra D."/>
            <person name="Gonzalez J."/>
            <person name="Henrissat B."/>
            <person name="Kuo A."/>
            <person name="Liang C."/>
            <person name="Lipzen A."/>
            <person name="Lutzoni F."/>
            <person name="Magnuson J."/>
            <person name="Mondo S."/>
            <person name="Nolan M."/>
            <person name="Ohm R."/>
            <person name="Pangilinan J."/>
            <person name="Park H.-J."/>
            <person name="Ramirez L."/>
            <person name="Alfaro M."/>
            <person name="Sun H."/>
            <person name="Tritt A."/>
            <person name="Yoshinaga Y."/>
            <person name="Zwiers L.-H."/>
            <person name="Turgeon B."/>
            <person name="Goodwin S."/>
            <person name="Spatafora J."/>
            <person name="Crous P."/>
            <person name="Grigoriev I."/>
        </authorList>
    </citation>
    <scope>NUCLEOTIDE SEQUENCE</scope>
    <source>
        <strain evidence="2">HMLAC05119</strain>
    </source>
</reference>
<evidence type="ECO:0008006" key="4">
    <source>
        <dbReference type="Google" id="ProtNLM"/>
    </source>
</evidence>
<feature type="region of interest" description="Disordered" evidence="1">
    <location>
        <begin position="1"/>
        <end position="25"/>
    </location>
</feature>
<keyword evidence="3" id="KW-1185">Reference proteome</keyword>
<dbReference type="AlphaFoldDB" id="A0A6A5QUP0"/>
<evidence type="ECO:0000313" key="2">
    <source>
        <dbReference type="EMBL" id="KAF1918276.1"/>
    </source>
</evidence>
<protein>
    <recommendedName>
        <fullName evidence="4">Protein kinase domain-containing protein</fullName>
    </recommendedName>
</protein>
<proteinExistence type="predicted"/>
<dbReference type="Proteomes" id="UP000800096">
    <property type="component" value="Unassembled WGS sequence"/>
</dbReference>
<sequence length="340" mass="38279">MSSNNNQRTRTRRPPGLSAIPTNHHATTIPDNAVLTDRQEPPQIPYTIIRTLEANSPPPGININVRKWSHVLFGHPTTGGLFHATIPTDLSFFEAFRERGILITDYKVCNQLIRHVHHNLLFPFYDPTTMSLTYTGDFTNVHFHWQDILGERAFVTGSDAAMRRLGNEIAVAEVMHHPLYRELCLHANLARYLGVCVDSFQRVNCTAWTSSMATLRDFALAENLLAENLVMPILKRVEKGMRQMHSLGISHGAINEMNVSLSWEPFALQKRLGARGDGTHAPSVRITQVVLGNFDRAVDHAANGVVEEDIESAMRADEMQLVELQEWMNSNMRASEPSRP</sequence>
<organism evidence="2 3">
    <name type="scientific">Ampelomyces quisqualis</name>
    <name type="common">Powdery mildew agent</name>
    <dbReference type="NCBI Taxonomy" id="50730"/>
    <lineage>
        <taxon>Eukaryota</taxon>
        <taxon>Fungi</taxon>
        <taxon>Dikarya</taxon>
        <taxon>Ascomycota</taxon>
        <taxon>Pezizomycotina</taxon>
        <taxon>Dothideomycetes</taxon>
        <taxon>Pleosporomycetidae</taxon>
        <taxon>Pleosporales</taxon>
        <taxon>Pleosporineae</taxon>
        <taxon>Phaeosphaeriaceae</taxon>
        <taxon>Ampelomyces</taxon>
    </lineage>
</organism>